<proteinExistence type="predicted"/>
<dbReference type="OrthoDB" id="197011at2759"/>
<dbReference type="VEuPathDB" id="FungiDB:PC110_g21790"/>
<protein>
    <submittedName>
        <fullName evidence="2">Uncharacterized protein</fullName>
    </submittedName>
</protein>
<keyword evidence="1" id="KW-1133">Transmembrane helix</keyword>
<organism evidence="2 3">
    <name type="scientific">Phytophthora cactorum</name>
    <dbReference type="NCBI Taxonomy" id="29920"/>
    <lineage>
        <taxon>Eukaryota</taxon>
        <taxon>Sar</taxon>
        <taxon>Stramenopiles</taxon>
        <taxon>Oomycota</taxon>
        <taxon>Peronosporomycetes</taxon>
        <taxon>Peronosporales</taxon>
        <taxon>Peronosporaceae</taxon>
        <taxon>Phytophthora</taxon>
    </lineage>
</organism>
<keyword evidence="1" id="KW-0812">Transmembrane</keyword>
<dbReference type="Proteomes" id="UP000688947">
    <property type="component" value="Unassembled WGS sequence"/>
</dbReference>
<evidence type="ECO:0000313" key="2">
    <source>
        <dbReference type="EMBL" id="KAG6943342.1"/>
    </source>
</evidence>
<evidence type="ECO:0000313" key="3">
    <source>
        <dbReference type="Proteomes" id="UP000688947"/>
    </source>
</evidence>
<keyword evidence="1" id="KW-0472">Membrane</keyword>
<name>A0A8T1TKR5_9STRA</name>
<reference evidence="2" key="1">
    <citation type="submission" date="2021-01" db="EMBL/GenBank/DDBJ databases">
        <title>Phytophthora aleatoria, a newly-described species from Pinus radiata is distinct from Phytophthora cactorum isolates based on comparative genomics.</title>
        <authorList>
            <person name="Mcdougal R."/>
            <person name="Panda P."/>
            <person name="Williams N."/>
            <person name="Studholme D.J."/>
        </authorList>
    </citation>
    <scope>NUCLEOTIDE SEQUENCE</scope>
    <source>
        <strain evidence="2">NZFS 3830</strain>
    </source>
</reference>
<accession>A0A8T1TKR5</accession>
<comment type="caution">
    <text evidence="2">The sequence shown here is derived from an EMBL/GenBank/DDBJ whole genome shotgun (WGS) entry which is preliminary data.</text>
</comment>
<feature type="transmembrane region" description="Helical" evidence="1">
    <location>
        <begin position="81"/>
        <end position="103"/>
    </location>
</feature>
<gene>
    <name evidence="2" type="ORF">JG687_00018525</name>
</gene>
<dbReference type="EMBL" id="JAENGZ010002594">
    <property type="protein sequence ID" value="KAG6943342.1"/>
    <property type="molecule type" value="Genomic_DNA"/>
</dbReference>
<dbReference type="AlphaFoldDB" id="A0A8T1TKR5"/>
<sequence length="105" mass="12357">MWRVYQICTTHVALELFNGHLMMVGSPDGHVRVQSLEKLQTPQAKGFKDRAIFTLLDLVMFRGNKEEFWALKYGKHLNSKLLVYWMMIPFATTYKHPLLWGILFL</sequence>
<evidence type="ECO:0000256" key="1">
    <source>
        <dbReference type="SAM" id="Phobius"/>
    </source>
</evidence>